<proteinExistence type="predicted"/>
<dbReference type="PROSITE" id="PS51186">
    <property type="entry name" value="GNAT"/>
    <property type="match status" value="1"/>
</dbReference>
<evidence type="ECO:0000259" key="1">
    <source>
        <dbReference type="PROSITE" id="PS51186"/>
    </source>
</evidence>
<reference evidence="2 3" key="1">
    <citation type="submission" date="2020-06" db="EMBL/GenBank/DDBJ databases">
        <title>Oricola thermophila sp. nov. isolated from a tidal sediments.</title>
        <authorList>
            <person name="Kwon K.K."/>
            <person name="Yang S.-H."/>
            <person name="Park M.-J."/>
        </authorList>
    </citation>
    <scope>NUCLEOTIDE SEQUENCE [LARGE SCALE GENOMIC DNA]</scope>
    <source>
        <strain evidence="2 3">MEBiC13590</strain>
    </source>
</reference>
<feature type="domain" description="N-acetyltransferase" evidence="1">
    <location>
        <begin position="43"/>
        <end position="179"/>
    </location>
</feature>
<dbReference type="CDD" id="cd04301">
    <property type="entry name" value="NAT_SF"/>
    <property type="match status" value="1"/>
</dbReference>
<dbReference type="SUPFAM" id="SSF55729">
    <property type="entry name" value="Acyl-CoA N-acyltransferases (Nat)"/>
    <property type="match status" value="1"/>
</dbReference>
<dbReference type="RefSeq" id="WP_175275623.1">
    <property type="nucleotide sequence ID" value="NZ_CP054836.1"/>
</dbReference>
<keyword evidence="2" id="KW-0808">Transferase</keyword>
<dbReference type="KEGG" id="orm:HTY61_04205"/>
<gene>
    <name evidence="2" type="ORF">HTY61_04205</name>
</gene>
<keyword evidence="3" id="KW-1185">Reference proteome</keyword>
<dbReference type="GO" id="GO:0016747">
    <property type="term" value="F:acyltransferase activity, transferring groups other than amino-acyl groups"/>
    <property type="evidence" value="ECO:0007669"/>
    <property type="project" value="InterPro"/>
</dbReference>
<dbReference type="InterPro" id="IPR016181">
    <property type="entry name" value="Acyl_CoA_acyltransferase"/>
</dbReference>
<evidence type="ECO:0000313" key="3">
    <source>
        <dbReference type="Proteomes" id="UP000509367"/>
    </source>
</evidence>
<dbReference type="Proteomes" id="UP000509367">
    <property type="component" value="Chromosome"/>
</dbReference>
<accession>A0A6N1V9V2</accession>
<evidence type="ECO:0000313" key="2">
    <source>
        <dbReference type="EMBL" id="QKV17726.1"/>
    </source>
</evidence>
<dbReference type="InterPro" id="IPR000182">
    <property type="entry name" value="GNAT_dom"/>
</dbReference>
<dbReference type="Gene3D" id="3.40.630.30">
    <property type="match status" value="1"/>
</dbReference>
<name>A0A6N1V9V2_9HYPH</name>
<organism evidence="2 3">
    <name type="scientific">Oricola thermophila</name>
    <dbReference type="NCBI Taxonomy" id="2742145"/>
    <lineage>
        <taxon>Bacteria</taxon>
        <taxon>Pseudomonadati</taxon>
        <taxon>Pseudomonadota</taxon>
        <taxon>Alphaproteobacteria</taxon>
        <taxon>Hyphomicrobiales</taxon>
        <taxon>Ahrensiaceae</taxon>
        <taxon>Oricola</taxon>
    </lineage>
</organism>
<dbReference type="EMBL" id="CP054836">
    <property type="protein sequence ID" value="QKV17726.1"/>
    <property type="molecule type" value="Genomic_DNA"/>
</dbReference>
<dbReference type="Pfam" id="PF00583">
    <property type="entry name" value="Acetyltransf_1"/>
    <property type="match status" value="1"/>
</dbReference>
<dbReference type="AlphaFoldDB" id="A0A6N1V9V2"/>
<protein>
    <submittedName>
        <fullName evidence="2">GNAT family N-acetyltransferase</fullName>
    </submittedName>
</protein>
<sequence>MAVRPRTLDTMITWLEMTAPPTRHHPLPLGVNAAILHAVRPQLSFYRFLQFQVGHPWHWESRLRMDDDKLSNVIHAETTEIYVLYLDGAPAGFFEVNRADPAVTDLAYFGLMPHAAGRGLGRWFLGQAVEACWANKPQRVTVNTCTLDHPAALPLYQKLGFRPYNQTPGKVRPLTKADIHRLAEQGVVGATAPKG</sequence>